<dbReference type="InterPro" id="IPR016181">
    <property type="entry name" value="Acyl_CoA_acyltransferase"/>
</dbReference>
<comment type="caution">
    <text evidence="5">The sequence shown here is derived from an EMBL/GenBank/DDBJ whole genome shotgun (WGS) entry which is preliminary data.</text>
</comment>
<keyword evidence="2" id="KW-0012">Acyltransferase</keyword>
<dbReference type="Pfam" id="PF13302">
    <property type="entry name" value="Acetyltransf_3"/>
    <property type="match status" value="1"/>
</dbReference>
<reference evidence="5" key="1">
    <citation type="journal article" date="2014" name="Int. J. Syst. Evol. Microbiol.">
        <title>Complete genome sequence of Corynebacterium casei LMG S-19264T (=DSM 44701T), isolated from a smear-ripened cheese.</title>
        <authorList>
            <consortium name="US DOE Joint Genome Institute (JGI-PGF)"/>
            <person name="Walter F."/>
            <person name="Albersmeier A."/>
            <person name="Kalinowski J."/>
            <person name="Ruckert C."/>
        </authorList>
    </citation>
    <scope>NUCLEOTIDE SEQUENCE</scope>
    <source>
        <strain evidence="5">CGMCC 1.12921</strain>
    </source>
</reference>
<evidence type="ECO:0000256" key="3">
    <source>
        <dbReference type="ARBA" id="ARBA00038502"/>
    </source>
</evidence>
<sequence length="198" mass="22809">MVLLDFPLNDPSNAILVEDGIYLRYPQERDYEHWAGIRAASRSHLQPFEPLWAVDELSMSSFRKRLRIYARDIRAGVCRPYFIFRSQDDMLVGGCTLSNIRRRAAMSATLGYWVGRDHIRKGYALSAVKAAVRSAFDTLKMERIEAACLPDNRASQNLLIKAGFRKEGVARNYLRINGKRRDHVLFGLDPEDFRKIDD</sequence>
<dbReference type="RefSeq" id="WP_188159534.1">
    <property type="nucleotide sequence ID" value="NZ_BMGH01000001.1"/>
</dbReference>
<dbReference type="Proteomes" id="UP000613582">
    <property type="component" value="Unassembled WGS sequence"/>
</dbReference>
<feature type="domain" description="N-acetyltransferase" evidence="4">
    <location>
        <begin position="35"/>
        <end position="191"/>
    </location>
</feature>
<accession>A0A8J2Y629</accession>
<dbReference type="AlphaFoldDB" id="A0A8J2Y629"/>
<dbReference type="PANTHER" id="PTHR43792">
    <property type="entry name" value="GNAT FAMILY, PUTATIVE (AFU_ORTHOLOGUE AFUA_3G00765)-RELATED-RELATED"/>
    <property type="match status" value="1"/>
</dbReference>
<dbReference type="Gene3D" id="3.40.630.30">
    <property type="match status" value="1"/>
</dbReference>
<dbReference type="EMBL" id="BMGH01000001">
    <property type="protein sequence ID" value="GGC97521.1"/>
    <property type="molecule type" value="Genomic_DNA"/>
</dbReference>
<organism evidence="5 6">
    <name type="scientific">Aquisalinus flavus</name>
    <dbReference type="NCBI Taxonomy" id="1526572"/>
    <lineage>
        <taxon>Bacteria</taxon>
        <taxon>Pseudomonadati</taxon>
        <taxon>Pseudomonadota</taxon>
        <taxon>Alphaproteobacteria</taxon>
        <taxon>Parvularculales</taxon>
        <taxon>Parvularculaceae</taxon>
        <taxon>Aquisalinus</taxon>
    </lineage>
</organism>
<keyword evidence="1" id="KW-0808">Transferase</keyword>
<reference evidence="5" key="2">
    <citation type="submission" date="2020-09" db="EMBL/GenBank/DDBJ databases">
        <authorList>
            <person name="Sun Q."/>
            <person name="Zhou Y."/>
        </authorList>
    </citation>
    <scope>NUCLEOTIDE SEQUENCE</scope>
    <source>
        <strain evidence="5">CGMCC 1.12921</strain>
    </source>
</reference>
<gene>
    <name evidence="5" type="primary">rimJ</name>
    <name evidence="5" type="ORF">GCM10011342_03060</name>
</gene>
<dbReference type="SUPFAM" id="SSF55729">
    <property type="entry name" value="Acyl-CoA N-acyltransferases (Nat)"/>
    <property type="match status" value="1"/>
</dbReference>
<evidence type="ECO:0000259" key="4">
    <source>
        <dbReference type="PROSITE" id="PS51186"/>
    </source>
</evidence>
<comment type="similarity">
    <text evidence="3">Belongs to the acetyltransferase family. RimJ subfamily.</text>
</comment>
<evidence type="ECO:0000256" key="1">
    <source>
        <dbReference type="ARBA" id="ARBA00022679"/>
    </source>
</evidence>
<name>A0A8J2Y629_9PROT</name>
<evidence type="ECO:0000313" key="6">
    <source>
        <dbReference type="Proteomes" id="UP000613582"/>
    </source>
</evidence>
<dbReference type="PANTHER" id="PTHR43792:SF8">
    <property type="entry name" value="[RIBOSOMAL PROTEIN US5]-ALANINE N-ACETYLTRANSFERASE"/>
    <property type="match status" value="1"/>
</dbReference>
<dbReference type="InterPro" id="IPR000182">
    <property type="entry name" value="GNAT_dom"/>
</dbReference>
<dbReference type="GO" id="GO:0008999">
    <property type="term" value="F:protein-N-terminal-alanine acetyltransferase activity"/>
    <property type="evidence" value="ECO:0007669"/>
    <property type="project" value="TreeGrafter"/>
</dbReference>
<keyword evidence="6" id="KW-1185">Reference proteome</keyword>
<dbReference type="InterPro" id="IPR051531">
    <property type="entry name" value="N-acetyltransferase"/>
</dbReference>
<dbReference type="PROSITE" id="PS51186">
    <property type="entry name" value="GNAT"/>
    <property type="match status" value="1"/>
</dbReference>
<evidence type="ECO:0000256" key="2">
    <source>
        <dbReference type="ARBA" id="ARBA00023315"/>
    </source>
</evidence>
<evidence type="ECO:0000313" key="5">
    <source>
        <dbReference type="EMBL" id="GGC97521.1"/>
    </source>
</evidence>
<protein>
    <submittedName>
        <fullName evidence="5">Ribosomal-protein-alanine N-acetyltransferase</fullName>
    </submittedName>
</protein>
<proteinExistence type="inferred from homology"/>
<dbReference type="GO" id="GO:0005737">
    <property type="term" value="C:cytoplasm"/>
    <property type="evidence" value="ECO:0007669"/>
    <property type="project" value="TreeGrafter"/>
</dbReference>